<dbReference type="AlphaFoldDB" id="A0A813J7U5"/>
<feature type="non-terminal residue" evidence="2">
    <location>
        <position position="1"/>
    </location>
</feature>
<dbReference type="Proteomes" id="UP000626109">
    <property type="component" value="Unassembled WGS sequence"/>
</dbReference>
<feature type="compositionally biased region" description="Low complexity" evidence="1">
    <location>
        <begin position="99"/>
        <end position="114"/>
    </location>
</feature>
<comment type="caution">
    <text evidence="2">The sequence shown here is derived from an EMBL/GenBank/DDBJ whole genome shotgun (WGS) entry which is preliminary data.</text>
</comment>
<gene>
    <name evidence="2" type="ORF">PGLA2088_LOCUS16707</name>
</gene>
<dbReference type="EMBL" id="CAJNNW010021342">
    <property type="protein sequence ID" value="CAE8667776.1"/>
    <property type="molecule type" value="Genomic_DNA"/>
</dbReference>
<evidence type="ECO:0008006" key="4">
    <source>
        <dbReference type="Google" id="ProtNLM"/>
    </source>
</evidence>
<protein>
    <recommendedName>
        <fullName evidence="4">PIH1D1/2/3 CS-like domain-containing protein</fullName>
    </recommendedName>
</protein>
<proteinExistence type="predicted"/>
<evidence type="ECO:0000256" key="1">
    <source>
        <dbReference type="SAM" id="MobiDB-lite"/>
    </source>
</evidence>
<accession>A0A813J7U5</accession>
<reference evidence="2" key="1">
    <citation type="submission" date="2021-02" db="EMBL/GenBank/DDBJ databases">
        <authorList>
            <person name="Dougan E. K."/>
            <person name="Rhodes N."/>
            <person name="Thang M."/>
            <person name="Chan C."/>
        </authorList>
    </citation>
    <scope>NUCLEOTIDE SEQUENCE</scope>
</reference>
<evidence type="ECO:0000313" key="3">
    <source>
        <dbReference type="Proteomes" id="UP000626109"/>
    </source>
</evidence>
<sequence>MCKGSEASSLPAWELTDHGKMWRVALEIASGPPEVELSHDALRLRFSPGAEAVVVPLPAHALPIDPELARCTFSRKAGKLLIEWPRVVEASCEQAAAAEESCETAEASEPSESQEVQEAETSERTLPAETEDAQP</sequence>
<feature type="region of interest" description="Disordered" evidence="1">
    <location>
        <begin position="99"/>
        <end position="135"/>
    </location>
</feature>
<organism evidence="2 3">
    <name type="scientific">Polarella glacialis</name>
    <name type="common">Dinoflagellate</name>
    <dbReference type="NCBI Taxonomy" id="89957"/>
    <lineage>
        <taxon>Eukaryota</taxon>
        <taxon>Sar</taxon>
        <taxon>Alveolata</taxon>
        <taxon>Dinophyceae</taxon>
        <taxon>Suessiales</taxon>
        <taxon>Suessiaceae</taxon>
        <taxon>Polarella</taxon>
    </lineage>
</organism>
<name>A0A813J7U5_POLGL</name>
<evidence type="ECO:0000313" key="2">
    <source>
        <dbReference type="EMBL" id="CAE8667776.1"/>
    </source>
</evidence>